<dbReference type="EMBL" id="CP036287">
    <property type="protein sequence ID" value="QDU68687.1"/>
    <property type="molecule type" value="Genomic_DNA"/>
</dbReference>
<feature type="domain" description="HD/PDEase" evidence="1">
    <location>
        <begin position="52"/>
        <end position="197"/>
    </location>
</feature>
<evidence type="ECO:0000313" key="3">
    <source>
        <dbReference type="Proteomes" id="UP000316921"/>
    </source>
</evidence>
<proteinExistence type="predicted"/>
<dbReference type="Pfam" id="PF01966">
    <property type="entry name" value="HD"/>
    <property type="match status" value="1"/>
</dbReference>
<dbReference type="PANTHER" id="PTHR11373:SF4">
    <property type="entry name" value="DEOXYNUCLEOSIDE TRIPHOSPHATE TRIPHOSPHOHYDROLASE SAMHD1"/>
    <property type="match status" value="1"/>
</dbReference>
<dbReference type="Proteomes" id="UP000316921">
    <property type="component" value="Chromosome"/>
</dbReference>
<protein>
    <submittedName>
        <fullName evidence="2">HD domain protein</fullName>
    </submittedName>
</protein>
<evidence type="ECO:0000313" key="2">
    <source>
        <dbReference type="EMBL" id="QDU68687.1"/>
    </source>
</evidence>
<dbReference type="InterPro" id="IPR045509">
    <property type="entry name" value="HD_assoc_2"/>
</dbReference>
<name>A0A518BNY9_9BACT</name>
<dbReference type="InterPro" id="IPR050135">
    <property type="entry name" value="dGTPase-like"/>
</dbReference>
<dbReference type="GO" id="GO:0008832">
    <property type="term" value="F:dGTPase activity"/>
    <property type="evidence" value="ECO:0007669"/>
    <property type="project" value="TreeGrafter"/>
</dbReference>
<reference evidence="2 3" key="1">
    <citation type="submission" date="2019-02" db="EMBL/GenBank/DDBJ databases">
        <title>Deep-cultivation of Planctomycetes and their phenomic and genomic characterization uncovers novel biology.</title>
        <authorList>
            <person name="Wiegand S."/>
            <person name="Jogler M."/>
            <person name="Boedeker C."/>
            <person name="Pinto D."/>
            <person name="Vollmers J."/>
            <person name="Rivas-Marin E."/>
            <person name="Kohn T."/>
            <person name="Peeters S.H."/>
            <person name="Heuer A."/>
            <person name="Rast P."/>
            <person name="Oberbeckmann S."/>
            <person name="Bunk B."/>
            <person name="Jeske O."/>
            <person name="Meyerdierks A."/>
            <person name="Storesund J.E."/>
            <person name="Kallscheuer N."/>
            <person name="Luecker S."/>
            <person name="Lage O.M."/>
            <person name="Pohl T."/>
            <person name="Merkel B.J."/>
            <person name="Hornburger P."/>
            <person name="Mueller R.-W."/>
            <person name="Bruemmer F."/>
            <person name="Labrenz M."/>
            <person name="Spormann A.M."/>
            <person name="Op den Camp H."/>
            <person name="Overmann J."/>
            <person name="Amann R."/>
            <person name="Jetten M.S.M."/>
            <person name="Mascher T."/>
            <person name="Medema M.H."/>
            <person name="Devos D.P."/>
            <person name="Kaster A.-K."/>
            <person name="Ovreas L."/>
            <person name="Rohde M."/>
            <person name="Galperin M.Y."/>
            <person name="Jogler C."/>
        </authorList>
    </citation>
    <scope>NUCLEOTIDE SEQUENCE [LARGE SCALE GENOMIC DNA]</scope>
    <source>
        <strain evidence="2 3">Pla133</strain>
    </source>
</reference>
<dbReference type="SMART" id="SM00471">
    <property type="entry name" value="HDc"/>
    <property type="match status" value="1"/>
</dbReference>
<dbReference type="RefSeq" id="WP_419191706.1">
    <property type="nucleotide sequence ID" value="NZ_CP036287.1"/>
</dbReference>
<sequence length="457" mass="52172">MSGRKRFSVLRDPVHGDIDLTDEELAVLDTREMQRLRGVKQLGTAYLAYPGAVHSRFEHSIGTLHVTRSMIEAINQNADLEPRACLGISEEEARLIRLAALIHDVTHVPFGHNIEDQSGLLERHDSAARYRGMLSVSTELGRLLDELGVRDDVLTILLPQGTEGRAPIPPYWSQIMSDTICSDILDYLARDAYFTGLRLQVDERIVRYFKVDRASGNLYLDLQKRELLREDILSEIVRILEARYYFSERVYYHHAKVSAGALIARAAELCLGAGLIEDADLYMQTDHSLVDLLRRSVHQGDPRLRARVSHLLEGFERRRLFKRACVFPRYENEQTQKELVERYFARGRGAERAAVEARIADLVRFATGKEIEVIVYCPAARMQLKEVATHVRWPGVHEPRPLAEFSDRVPRLADLERSYRDLWKFYVLADARDPAVLAKVQEVAIGEFPGAVNAYRL</sequence>
<dbReference type="PANTHER" id="PTHR11373">
    <property type="entry name" value="DEOXYNUCLEOSIDE TRIPHOSPHATE TRIPHOSPHOHYDROLASE"/>
    <property type="match status" value="1"/>
</dbReference>
<dbReference type="Gene3D" id="1.10.3210.10">
    <property type="entry name" value="Hypothetical protein af1432"/>
    <property type="match status" value="1"/>
</dbReference>
<dbReference type="CDD" id="cd00077">
    <property type="entry name" value="HDc"/>
    <property type="match status" value="1"/>
</dbReference>
<gene>
    <name evidence="2" type="ORF">Pla133_37900</name>
</gene>
<dbReference type="AlphaFoldDB" id="A0A518BNY9"/>
<dbReference type="SUPFAM" id="SSF109604">
    <property type="entry name" value="HD-domain/PDEase-like"/>
    <property type="match status" value="1"/>
</dbReference>
<evidence type="ECO:0000259" key="1">
    <source>
        <dbReference type="SMART" id="SM00471"/>
    </source>
</evidence>
<dbReference type="InterPro" id="IPR003607">
    <property type="entry name" value="HD/PDEase_dom"/>
</dbReference>
<organism evidence="2 3">
    <name type="scientific">Engelhardtia mirabilis</name>
    <dbReference type="NCBI Taxonomy" id="2528011"/>
    <lineage>
        <taxon>Bacteria</taxon>
        <taxon>Pseudomonadati</taxon>
        <taxon>Planctomycetota</taxon>
        <taxon>Planctomycetia</taxon>
        <taxon>Planctomycetia incertae sedis</taxon>
        <taxon>Engelhardtia</taxon>
    </lineage>
</organism>
<dbReference type="KEGG" id="pbap:Pla133_37900"/>
<keyword evidence="3" id="KW-1185">Reference proteome</keyword>
<accession>A0A518BNY9</accession>
<dbReference type="Pfam" id="PF19276">
    <property type="entry name" value="HD_assoc_2"/>
    <property type="match status" value="1"/>
</dbReference>
<dbReference type="GO" id="GO:0006203">
    <property type="term" value="P:dGTP catabolic process"/>
    <property type="evidence" value="ECO:0007669"/>
    <property type="project" value="TreeGrafter"/>
</dbReference>
<dbReference type="InterPro" id="IPR006674">
    <property type="entry name" value="HD_domain"/>
</dbReference>